<comment type="similarity">
    <text evidence="1">Belongs to the enoyl-CoA hydratase/isomerase family.</text>
</comment>
<dbReference type="Gene3D" id="3.10.129.10">
    <property type="entry name" value="Hotdog Thioesterase"/>
    <property type="match status" value="1"/>
</dbReference>
<evidence type="ECO:0000259" key="3">
    <source>
        <dbReference type="Pfam" id="PF01575"/>
    </source>
</evidence>
<reference evidence="4 5" key="1">
    <citation type="journal article" date="2015" name="Antonie Van Leeuwenhoek">
        <title>Prauserella endophytica sp. nov., an endophytic actinobacterium isolated from Tamarix taklamakanensis.</title>
        <authorList>
            <person name="Liu J.M."/>
            <person name="Habden X."/>
            <person name="Guo L."/>
            <person name="Tuo L."/>
            <person name="Jiang Z.K."/>
            <person name="Liu S.W."/>
            <person name="Liu X.F."/>
            <person name="Chen L."/>
            <person name="Li R.F."/>
            <person name="Zhang Y.Q."/>
            <person name="Sun C.H."/>
        </authorList>
    </citation>
    <scope>NUCLEOTIDE SEQUENCE [LARGE SCALE GENOMIC DNA]</scope>
    <source>
        <strain evidence="4 5">CGMCC 4.7182</strain>
    </source>
</reference>
<comment type="caution">
    <text evidence="4">The sequence shown here is derived from an EMBL/GenBank/DDBJ whole genome shotgun (WGS) entry which is preliminary data.</text>
</comment>
<keyword evidence="5" id="KW-1185">Reference proteome</keyword>
<organism evidence="4 5">
    <name type="scientific">Prauserella endophytica</name>
    <dbReference type="NCBI Taxonomy" id="1592324"/>
    <lineage>
        <taxon>Bacteria</taxon>
        <taxon>Bacillati</taxon>
        <taxon>Actinomycetota</taxon>
        <taxon>Actinomycetes</taxon>
        <taxon>Pseudonocardiales</taxon>
        <taxon>Pseudonocardiaceae</taxon>
        <taxon>Prauserella</taxon>
        <taxon>Prauserella coralliicola group</taxon>
    </lineage>
</organism>
<dbReference type="Pfam" id="PF01575">
    <property type="entry name" value="MaoC_dehydratas"/>
    <property type="match status" value="1"/>
</dbReference>
<feature type="compositionally biased region" description="Polar residues" evidence="2">
    <location>
        <begin position="1"/>
        <end position="11"/>
    </location>
</feature>
<accession>A0ABY2S4F5</accession>
<evidence type="ECO:0000256" key="2">
    <source>
        <dbReference type="SAM" id="MobiDB-lite"/>
    </source>
</evidence>
<proteinExistence type="inferred from homology"/>
<name>A0ABY2S4F5_9PSEU</name>
<dbReference type="InterPro" id="IPR002539">
    <property type="entry name" value="MaoC-like_dom"/>
</dbReference>
<dbReference type="SUPFAM" id="SSF54637">
    <property type="entry name" value="Thioesterase/thiol ester dehydrase-isomerase"/>
    <property type="match status" value="1"/>
</dbReference>
<dbReference type="Proteomes" id="UP000309992">
    <property type="component" value="Unassembled WGS sequence"/>
</dbReference>
<evidence type="ECO:0000256" key="1">
    <source>
        <dbReference type="ARBA" id="ARBA00005254"/>
    </source>
</evidence>
<feature type="region of interest" description="Disordered" evidence="2">
    <location>
        <begin position="1"/>
        <end position="33"/>
    </location>
</feature>
<sequence length="176" mass="18736">MLRYTVDSTGEGSAHRTPAPAPEDTPAVVADPRRPRVGGLIPGIKLDVTLETCVQCVAATRDFLPAHYDADYARASGAPQPFINTMFIHGFIDRAGTDWAGPLSRVVRREVRFHSPAFAGAELHASGRVVEVEAGGSSDVVVGLEIVVRSGDRLAASARCDLQIGAAARYPDSNER</sequence>
<dbReference type="InterPro" id="IPR029069">
    <property type="entry name" value="HotDog_dom_sf"/>
</dbReference>
<dbReference type="EMBL" id="SWMS01000011">
    <property type="protein sequence ID" value="TKG69299.1"/>
    <property type="molecule type" value="Genomic_DNA"/>
</dbReference>
<evidence type="ECO:0000313" key="5">
    <source>
        <dbReference type="Proteomes" id="UP000309992"/>
    </source>
</evidence>
<evidence type="ECO:0000313" key="4">
    <source>
        <dbReference type="EMBL" id="TKG69299.1"/>
    </source>
</evidence>
<feature type="domain" description="MaoC-like" evidence="3">
    <location>
        <begin position="58"/>
        <end position="144"/>
    </location>
</feature>
<gene>
    <name evidence="4" type="ORF">FCN18_20750</name>
</gene>
<protein>
    <recommendedName>
        <fullName evidence="3">MaoC-like domain-containing protein</fullName>
    </recommendedName>
</protein>